<dbReference type="AlphaFoldDB" id="A0A7K7GKB3"/>
<comment type="caution">
    <text evidence="1">The sequence shown here is derived from an EMBL/GenBank/DDBJ whole genome shotgun (WGS) entry which is preliminary data.</text>
</comment>
<evidence type="ECO:0000313" key="1">
    <source>
        <dbReference type="EMBL" id="NWY69678.1"/>
    </source>
</evidence>
<protein>
    <submittedName>
        <fullName evidence="1">GAL3B protein</fullName>
    </submittedName>
</protein>
<organism evidence="1 2">
    <name type="scientific">Erithacus rubecula</name>
    <name type="common">European robin</name>
    <dbReference type="NCBI Taxonomy" id="37610"/>
    <lineage>
        <taxon>Eukaryota</taxon>
        <taxon>Metazoa</taxon>
        <taxon>Chordata</taxon>
        <taxon>Craniata</taxon>
        <taxon>Vertebrata</taxon>
        <taxon>Euteleostomi</taxon>
        <taxon>Archelosauria</taxon>
        <taxon>Archosauria</taxon>
        <taxon>Dinosauria</taxon>
        <taxon>Saurischia</taxon>
        <taxon>Theropoda</taxon>
        <taxon>Coelurosauria</taxon>
        <taxon>Aves</taxon>
        <taxon>Neognathae</taxon>
        <taxon>Neoaves</taxon>
        <taxon>Telluraves</taxon>
        <taxon>Australaves</taxon>
        <taxon>Passeriformes</taxon>
        <taxon>Turdidae</taxon>
        <taxon>Erithacus</taxon>
    </lineage>
</organism>
<sequence>MAKRVAVVLAGCGVFDGSEIHEASAVLVQLSRDGAQVRGGSGALSRDAVLVPCPGILVPVSCPVSLSRDAVQGSYPGILSRHPAPGFIVPVSYPSYLSRNPAPGSLSLDPALRSLFSAVTTKFPLLPSPSTVCRMFPSAGFHSLLPCRWPYAKTAEAMKELGCRHINSQVSQVHVDHRNLLVSTSAFMCNAPIHQIHDGVGRMVQEVLRLA</sequence>
<evidence type="ECO:0000313" key="2">
    <source>
        <dbReference type="Proteomes" id="UP000529965"/>
    </source>
</evidence>
<accession>A0A7K7GKB3</accession>
<dbReference type="PANTHER" id="PTHR10224:SF11">
    <property type="entry name" value="ES1 PROTEIN HOMOLOG, MITOCHONDRIAL"/>
    <property type="match status" value="1"/>
</dbReference>
<dbReference type="SUPFAM" id="SSF52317">
    <property type="entry name" value="Class I glutamine amidotransferase-like"/>
    <property type="match status" value="1"/>
</dbReference>
<dbReference type="Gene3D" id="3.40.50.880">
    <property type="match status" value="2"/>
</dbReference>
<gene>
    <name evidence="1" type="primary">Gatd3b</name>
    <name evidence="1" type="ORF">ERIRUB_R13520</name>
</gene>
<reference evidence="1 2" key="1">
    <citation type="submission" date="2019-09" db="EMBL/GenBank/DDBJ databases">
        <title>Bird 10,000 Genomes (B10K) Project - Family phase.</title>
        <authorList>
            <person name="Zhang G."/>
        </authorList>
    </citation>
    <scope>NUCLEOTIDE SEQUENCE [LARGE SCALE GENOMIC DNA]</scope>
    <source>
        <strain evidence="1">OUT-0015</strain>
        <tissue evidence="1">Blood</tissue>
    </source>
</reference>
<feature type="non-terminal residue" evidence="1">
    <location>
        <position position="1"/>
    </location>
</feature>
<dbReference type="PANTHER" id="PTHR10224">
    <property type="entry name" value="ES1 PROTEIN HOMOLOG, MITOCHONDRIAL"/>
    <property type="match status" value="1"/>
</dbReference>
<dbReference type="Proteomes" id="UP000529965">
    <property type="component" value="Unassembled WGS sequence"/>
</dbReference>
<name>A0A7K7GKB3_ERIRU</name>
<dbReference type="EMBL" id="VZSK01001178">
    <property type="protein sequence ID" value="NWY69678.1"/>
    <property type="molecule type" value="Genomic_DNA"/>
</dbReference>
<dbReference type="InterPro" id="IPR029062">
    <property type="entry name" value="Class_I_gatase-like"/>
</dbReference>
<proteinExistence type="predicted"/>
<feature type="non-terminal residue" evidence="1">
    <location>
        <position position="211"/>
    </location>
</feature>
<keyword evidence="2" id="KW-1185">Reference proteome</keyword>